<dbReference type="InterPro" id="IPR058840">
    <property type="entry name" value="AAA_SelU"/>
</dbReference>
<dbReference type="SMART" id="SM00450">
    <property type="entry name" value="RHOD"/>
    <property type="match status" value="1"/>
</dbReference>
<dbReference type="EMBL" id="DSFP01000061">
    <property type="protein sequence ID" value="HEW46359.1"/>
    <property type="molecule type" value="Genomic_DNA"/>
</dbReference>
<dbReference type="SUPFAM" id="SSF52540">
    <property type="entry name" value="P-loop containing nucleoside triphosphate hydrolases"/>
    <property type="match status" value="1"/>
</dbReference>
<proteinExistence type="predicted"/>
<dbReference type="InterPro" id="IPR001307">
    <property type="entry name" value="Thiosulphate_STrfase_CS"/>
</dbReference>
<gene>
    <name evidence="3" type="primary">mnmH</name>
    <name evidence="3" type="ORF">ENO47_06825</name>
</gene>
<sequence>MDIKPEDIYTLEERILVDIRSPSEYEEFHIPGAINIPIFEDEEKRLIGLVYRSEGVEKAKELGYEIAWKKLQSLLERFKKLKRDYKNVVVYCWRGGLRSQELCRVLRSMGIEVLRLEGGYRAYREFILRDMERLLEGKTFLVLTGKTGVGKTRLLRRLKEEGYPVIDLEALAQHRGSVFGRVGIKKRISQKMFDALLYEELKRINSDLLIVEDESRVIGNIHIPDSLWNKKEQGFFLEIETSLERRLKNIIEEYTAFEGWQEEVKSSIGKIRKYLGEEKYKNAISMLEEGRIEDLALFLMTEYYDKAYKLNKSAFLKLYCSNEEECLSKIKEVYSSLLKEGVISKLGG</sequence>
<dbReference type="Pfam" id="PF00581">
    <property type="entry name" value="Rhodanese"/>
    <property type="match status" value="1"/>
</dbReference>
<dbReference type="NCBIfam" id="TIGR03167">
    <property type="entry name" value="tRNA_sel_U_synt"/>
    <property type="match status" value="1"/>
</dbReference>
<dbReference type="PROSITE" id="PS50206">
    <property type="entry name" value="RHODANESE_3"/>
    <property type="match status" value="1"/>
</dbReference>
<dbReference type="PANTHER" id="PTHR30401">
    <property type="entry name" value="TRNA 2-SELENOURIDINE SYNTHASE"/>
    <property type="match status" value="1"/>
</dbReference>
<dbReference type="InterPro" id="IPR036873">
    <property type="entry name" value="Rhodanese-like_dom_sf"/>
</dbReference>
<dbReference type="Gene3D" id="3.40.250.10">
    <property type="entry name" value="Rhodanese-like domain"/>
    <property type="match status" value="1"/>
</dbReference>
<dbReference type="InterPro" id="IPR017582">
    <property type="entry name" value="SelU"/>
</dbReference>
<evidence type="ECO:0000259" key="2">
    <source>
        <dbReference type="PROSITE" id="PS50206"/>
    </source>
</evidence>
<dbReference type="GO" id="GO:0004792">
    <property type="term" value="F:thiosulfate-cyanide sulfurtransferase activity"/>
    <property type="evidence" value="ECO:0007669"/>
    <property type="project" value="InterPro"/>
</dbReference>
<dbReference type="NCBIfam" id="NF008750">
    <property type="entry name" value="PRK11784.1-2"/>
    <property type="match status" value="1"/>
</dbReference>
<keyword evidence="1" id="KW-0711">Selenium</keyword>
<dbReference type="Gene3D" id="3.40.50.300">
    <property type="entry name" value="P-loop containing nucleotide triphosphate hydrolases"/>
    <property type="match status" value="1"/>
</dbReference>
<protein>
    <submittedName>
        <fullName evidence="3">tRNA 2-selenouridine(34) synthase MnmH</fullName>
    </submittedName>
</protein>
<dbReference type="NCBIfam" id="NF008752">
    <property type="entry name" value="PRK11784.1-4"/>
    <property type="match status" value="1"/>
</dbReference>
<dbReference type="Pfam" id="PF26341">
    <property type="entry name" value="AAA_SelU"/>
    <property type="match status" value="1"/>
</dbReference>
<name>A0A7C2VAT7_9AQUI</name>
<dbReference type="InterPro" id="IPR027417">
    <property type="entry name" value="P-loop_NTPase"/>
</dbReference>
<evidence type="ECO:0000313" key="3">
    <source>
        <dbReference type="EMBL" id="HEW46359.1"/>
    </source>
</evidence>
<dbReference type="PANTHER" id="PTHR30401:SF0">
    <property type="entry name" value="TRNA 2-SELENOURIDINE SYNTHASE"/>
    <property type="match status" value="1"/>
</dbReference>
<accession>A0A7C2VAT7</accession>
<dbReference type="GO" id="GO:0002098">
    <property type="term" value="P:tRNA wobble uridine modification"/>
    <property type="evidence" value="ECO:0007669"/>
    <property type="project" value="InterPro"/>
</dbReference>
<dbReference type="SUPFAM" id="SSF52821">
    <property type="entry name" value="Rhodanese/Cell cycle control phosphatase"/>
    <property type="match status" value="1"/>
</dbReference>
<comment type="caution">
    <text evidence="3">The sequence shown here is derived from an EMBL/GenBank/DDBJ whole genome shotgun (WGS) entry which is preliminary data.</text>
</comment>
<organism evidence="3">
    <name type="scientific">Hydrogenobacter sp</name>
    <dbReference type="NCBI Taxonomy" id="2152829"/>
    <lineage>
        <taxon>Bacteria</taxon>
        <taxon>Pseudomonadati</taxon>
        <taxon>Aquificota</taxon>
        <taxon>Aquificia</taxon>
        <taxon>Aquificales</taxon>
        <taxon>Aquificaceae</taxon>
        <taxon>Hydrogenobacter</taxon>
    </lineage>
</organism>
<dbReference type="PROSITE" id="PS00380">
    <property type="entry name" value="RHODANESE_1"/>
    <property type="match status" value="1"/>
</dbReference>
<dbReference type="InterPro" id="IPR001763">
    <property type="entry name" value="Rhodanese-like_dom"/>
</dbReference>
<feature type="domain" description="Rhodanese" evidence="2">
    <location>
        <begin position="10"/>
        <end position="132"/>
    </location>
</feature>
<dbReference type="GO" id="GO:0043828">
    <property type="term" value="F:tRNA 2-selenouridine synthase activity"/>
    <property type="evidence" value="ECO:0007669"/>
    <property type="project" value="InterPro"/>
</dbReference>
<reference evidence="3" key="1">
    <citation type="journal article" date="2020" name="mSystems">
        <title>Genome- and Community-Level Interaction Insights into Carbon Utilization and Element Cycling Functions of Hydrothermarchaeota in Hydrothermal Sediment.</title>
        <authorList>
            <person name="Zhou Z."/>
            <person name="Liu Y."/>
            <person name="Xu W."/>
            <person name="Pan J."/>
            <person name="Luo Z.H."/>
            <person name="Li M."/>
        </authorList>
    </citation>
    <scope>NUCLEOTIDE SEQUENCE [LARGE SCALE GENOMIC DNA]</scope>
    <source>
        <strain evidence="3">SpSt-132</strain>
    </source>
</reference>
<dbReference type="AlphaFoldDB" id="A0A7C2VAT7"/>
<evidence type="ECO:0000256" key="1">
    <source>
        <dbReference type="ARBA" id="ARBA00023266"/>
    </source>
</evidence>